<dbReference type="EMBL" id="OW240915">
    <property type="protein sequence ID" value="CAH2284255.1"/>
    <property type="molecule type" value="Genomic_DNA"/>
</dbReference>
<proteinExistence type="predicted"/>
<dbReference type="PANTHER" id="PTHR20838:SF0">
    <property type="entry name" value="LYMPHOCYTE ANTIGEN 86"/>
    <property type="match status" value="1"/>
</dbReference>
<dbReference type="Gene3D" id="2.60.40.770">
    <property type="match status" value="1"/>
</dbReference>
<reference evidence="1" key="1">
    <citation type="submission" date="2022-03" db="EMBL/GenBank/DDBJ databases">
        <authorList>
            <person name="Alioto T."/>
            <person name="Alioto T."/>
            <person name="Gomez Garrido J."/>
        </authorList>
    </citation>
    <scope>NUCLEOTIDE SEQUENCE</scope>
</reference>
<sequence length="138" mass="15735">MKTVIVFVFGVNLLCPGENKEWPTHTLCKTKDLESYYKSCDPFQDFGLSILPCDKYLDNAFAMKIGIILRRDANKMRTVLKLSYDGKYLIAVKKLICDDADKRYSFCGRKKGDITKPCISFRESTGTILELTKQISSN</sequence>
<dbReference type="InterPro" id="IPR039945">
    <property type="entry name" value="LY86"/>
</dbReference>
<evidence type="ECO:0000313" key="1">
    <source>
        <dbReference type="EMBL" id="CAH2284255.1"/>
    </source>
</evidence>
<evidence type="ECO:0008006" key="3">
    <source>
        <dbReference type="Google" id="ProtNLM"/>
    </source>
</evidence>
<keyword evidence="2" id="KW-1185">Reference proteome</keyword>
<dbReference type="PANTHER" id="PTHR20838">
    <property type="entry name" value="LYMPHOCYTE ANTIGEN 86"/>
    <property type="match status" value="1"/>
</dbReference>
<dbReference type="Proteomes" id="UP001295444">
    <property type="component" value="Chromosome 04"/>
</dbReference>
<evidence type="ECO:0000313" key="2">
    <source>
        <dbReference type="Proteomes" id="UP001295444"/>
    </source>
</evidence>
<dbReference type="GO" id="GO:0045087">
    <property type="term" value="P:innate immune response"/>
    <property type="evidence" value="ECO:0007669"/>
    <property type="project" value="TreeGrafter"/>
</dbReference>
<organism evidence="1 2">
    <name type="scientific">Pelobates cultripes</name>
    <name type="common">Western spadefoot toad</name>
    <dbReference type="NCBI Taxonomy" id="61616"/>
    <lineage>
        <taxon>Eukaryota</taxon>
        <taxon>Metazoa</taxon>
        <taxon>Chordata</taxon>
        <taxon>Craniata</taxon>
        <taxon>Vertebrata</taxon>
        <taxon>Euteleostomi</taxon>
        <taxon>Amphibia</taxon>
        <taxon>Batrachia</taxon>
        <taxon>Anura</taxon>
        <taxon>Pelobatoidea</taxon>
        <taxon>Pelobatidae</taxon>
        <taxon>Pelobates</taxon>
    </lineage>
</organism>
<accession>A0AAD1W4F9</accession>
<dbReference type="GO" id="GO:0031666">
    <property type="term" value="P:positive regulation of lipopolysaccharide-mediated signaling pathway"/>
    <property type="evidence" value="ECO:0007669"/>
    <property type="project" value="TreeGrafter"/>
</dbReference>
<gene>
    <name evidence="1" type="ORF">PECUL_23A028092</name>
</gene>
<dbReference type="AlphaFoldDB" id="A0AAD1W4F9"/>
<name>A0AAD1W4F9_PELCU</name>
<protein>
    <recommendedName>
        <fullName evidence="3">Lymphocyte antigen 86</fullName>
    </recommendedName>
</protein>